<proteinExistence type="predicted"/>
<gene>
    <name evidence="2" type="ORF">E3T48_02765</name>
</gene>
<dbReference type="Proteomes" id="UP000298313">
    <property type="component" value="Unassembled WGS sequence"/>
</dbReference>
<evidence type="ECO:0000313" key="2">
    <source>
        <dbReference type="EMBL" id="TFD82131.1"/>
    </source>
</evidence>
<protein>
    <recommendedName>
        <fullName evidence="4">Cellobiose phosphorylase</fullName>
    </recommendedName>
</protein>
<dbReference type="RefSeq" id="WP_134522339.1">
    <property type="nucleotide sequence ID" value="NZ_SOHH01000028.1"/>
</dbReference>
<evidence type="ECO:0000256" key="1">
    <source>
        <dbReference type="SAM" id="MobiDB-lite"/>
    </source>
</evidence>
<name>A0A4R9BG78_9MICO</name>
<feature type="compositionally biased region" description="Basic and acidic residues" evidence="1">
    <location>
        <begin position="1"/>
        <end position="11"/>
    </location>
</feature>
<dbReference type="OrthoDB" id="219241at2"/>
<reference evidence="2 3" key="1">
    <citation type="submission" date="2019-03" db="EMBL/GenBank/DDBJ databases">
        <title>Genomics of glacier-inhabiting Cryobacterium strains.</title>
        <authorList>
            <person name="Liu Q."/>
            <person name="Xin Y.-H."/>
        </authorList>
    </citation>
    <scope>NUCLEOTIDE SEQUENCE [LARGE SCALE GENOMIC DNA]</scope>
    <source>
        <strain evidence="2 3">Hh4</strain>
    </source>
</reference>
<keyword evidence="3" id="KW-1185">Reference proteome</keyword>
<feature type="region of interest" description="Disordered" evidence="1">
    <location>
        <begin position="1"/>
        <end position="21"/>
    </location>
</feature>
<dbReference type="EMBL" id="SOHH01000028">
    <property type="protein sequence ID" value="TFD82131.1"/>
    <property type="molecule type" value="Genomic_DNA"/>
</dbReference>
<evidence type="ECO:0008006" key="4">
    <source>
        <dbReference type="Google" id="ProtNLM"/>
    </source>
</evidence>
<evidence type="ECO:0000313" key="3">
    <source>
        <dbReference type="Proteomes" id="UP000298313"/>
    </source>
</evidence>
<organism evidence="2 3">
    <name type="scientific">Cryobacterium fucosi</name>
    <dbReference type="NCBI Taxonomy" id="1259157"/>
    <lineage>
        <taxon>Bacteria</taxon>
        <taxon>Bacillati</taxon>
        <taxon>Actinomycetota</taxon>
        <taxon>Actinomycetes</taxon>
        <taxon>Micrococcales</taxon>
        <taxon>Microbacteriaceae</taxon>
        <taxon>Cryobacterium</taxon>
    </lineage>
</organism>
<dbReference type="AlphaFoldDB" id="A0A4R9BG78"/>
<accession>A0A4R9BG78</accession>
<comment type="caution">
    <text evidence="2">The sequence shown here is derived from an EMBL/GenBank/DDBJ whole genome shotgun (WGS) entry which is preliminary data.</text>
</comment>
<sequence length="1163" mass="126948">MPFETITEHPAPHGAAPHGADALVEGSPVDLDGRRFYRITAYDQMPPFFMTLVGASDVWLFVSSTGGLTAGRVDAEGALFPYYTDDKVTESGGRTGGLSVLLVGQPDGSTAHWQPFTELRPGDRTVQRTLYKDSLGTTLVFEETRPDLALRLRVTWQTSARFGVVRSCALTSLSPEPRTIELLDGLVNILPAGAGQKIQNELSVLLDAYKRAEVDAPTGLGLLTLNATLTDLAEPSESLQANVAWQVGLTSEGHLLSIAQVPAFARGHGIVAETDVRGQRGAYLVHAQLALAPGEERRWQVVADVNQDAADVVGLRSQLRHPDALARELEADLARTRSDLETILAATDAAQHTGDELATIHHTANVLFNTMRGGVPAEGYTVQARDVRAFILQRSAATARRCAAVLDALPARLRADELVAIAEDHGDADLWRLCMEYLPLTFSRRHGDPSRPWNQFKILLTDDAGARRLEYQGNWRDIFQNWEALAWSFPEYVESMVTIFLDATTADGYNPYRISRAGVDWEVPEPGDPWSNIGYWSDHQIVYLLKLLETSHRFHPGRLGTLVNRRVFTHSDVPYRIAPYQDILQDPYNTIVFDAERHRTILEQVAAEGSDGRLVHDADGGLVRVTLAEKVLLLLLAKLVNLVPDGGIWMTTQRPEWNDANNALVGKGLSVVTLAYLRRYLVFLQGLLTVDVELSSELTGLLTGVRDVLAGHADALADGFDEARRKVVMDDLGAAGTVYREAVYAGRHGVGTTVTAGDVAELLDLAQRFVESGLRANRRDDGLVHAYNVLELGAEGSAVHRLSEMLEGQVAILSSGMLSAEESLDLLNALRASRLYRADQHSYVLYPDKNLPSFLERNVVSAERAARCPLVDVLSLAGDRSIVVRDAQGDVHFAAQIRNARGVAGELDRLSADPAFHDAVEQGRAELLTIFEEVFRHSEFTGRSGTFFAYEGLGSIYWHMVSKLLLALQETLERAVVDGAADAAIRGLVDAYEDVRAGLGYAKDPLTYGAFPTDPYSHTPAGHGARQPGMTGQVKEEVLTRLGELGLRVERGRIVLRPTLLRESEWTMAPCTFAYLDLAGRQRTIMLPVDALAFTFCQVPVVFHRGGPLAEFLGGGAHIDVVAHLADGTEVPGSGGVLGADLSASIFRRDGRVASLTVIVPRE</sequence>